<dbReference type="STRING" id="470826.SAMN04488027_10554"/>
<dbReference type="Proteomes" id="UP000199296">
    <property type="component" value="Unassembled WGS sequence"/>
</dbReference>
<comment type="subcellular location">
    <subcellularLocation>
        <location evidence="1">Cell membrane</location>
        <topology evidence="1">Multi-pass membrane protein</topology>
    </subcellularLocation>
</comment>
<evidence type="ECO:0000256" key="3">
    <source>
        <dbReference type="ARBA" id="ARBA00022448"/>
    </source>
</evidence>
<evidence type="ECO:0000256" key="1">
    <source>
        <dbReference type="ARBA" id="ARBA00004651"/>
    </source>
</evidence>
<feature type="transmembrane region" description="Helical" evidence="8">
    <location>
        <begin position="296"/>
        <end position="320"/>
    </location>
</feature>
<protein>
    <submittedName>
        <fullName evidence="9">Predicted PurR-regulated permease PerM</fullName>
    </submittedName>
</protein>
<evidence type="ECO:0000313" key="9">
    <source>
        <dbReference type="EMBL" id="SDG68112.1"/>
    </source>
</evidence>
<proteinExistence type="inferred from homology"/>
<reference evidence="9 10" key="1">
    <citation type="submission" date="2016-10" db="EMBL/GenBank/DDBJ databases">
        <authorList>
            <person name="de Groot N.N."/>
        </authorList>
    </citation>
    <scope>NUCLEOTIDE SEQUENCE [LARGE SCALE GENOMIC DNA]</scope>
    <source>
        <strain evidence="9 10">DSM 19803</strain>
    </source>
</reference>
<evidence type="ECO:0000256" key="4">
    <source>
        <dbReference type="ARBA" id="ARBA00022475"/>
    </source>
</evidence>
<evidence type="ECO:0000313" key="10">
    <source>
        <dbReference type="Proteomes" id="UP000199296"/>
    </source>
</evidence>
<evidence type="ECO:0000256" key="7">
    <source>
        <dbReference type="ARBA" id="ARBA00023136"/>
    </source>
</evidence>
<evidence type="ECO:0000256" key="6">
    <source>
        <dbReference type="ARBA" id="ARBA00022989"/>
    </source>
</evidence>
<name>A0A1G7W803_9FLAO</name>
<organism evidence="9 10">
    <name type="scientific">Psychroflexus sediminis</name>
    <dbReference type="NCBI Taxonomy" id="470826"/>
    <lineage>
        <taxon>Bacteria</taxon>
        <taxon>Pseudomonadati</taxon>
        <taxon>Bacteroidota</taxon>
        <taxon>Flavobacteriia</taxon>
        <taxon>Flavobacteriales</taxon>
        <taxon>Flavobacteriaceae</taxon>
        <taxon>Psychroflexus</taxon>
    </lineage>
</organism>
<keyword evidence="10" id="KW-1185">Reference proteome</keyword>
<dbReference type="PANTHER" id="PTHR21716">
    <property type="entry name" value="TRANSMEMBRANE PROTEIN"/>
    <property type="match status" value="1"/>
</dbReference>
<feature type="transmembrane region" description="Helical" evidence="8">
    <location>
        <begin position="59"/>
        <end position="81"/>
    </location>
</feature>
<evidence type="ECO:0000256" key="2">
    <source>
        <dbReference type="ARBA" id="ARBA00009773"/>
    </source>
</evidence>
<dbReference type="EMBL" id="FNCW01000005">
    <property type="protein sequence ID" value="SDG68112.1"/>
    <property type="molecule type" value="Genomic_DNA"/>
</dbReference>
<dbReference type="GO" id="GO:0005886">
    <property type="term" value="C:plasma membrane"/>
    <property type="evidence" value="ECO:0007669"/>
    <property type="project" value="UniProtKB-SubCell"/>
</dbReference>
<feature type="transmembrane region" description="Helical" evidence="8">
    <location>
        <begin position="146"/>
        <end position="165"/>
    </location>
</feature>
<dbReference type="PANTHER" id="PTHR21716:SF53">
    <property type="entry name" value="PERMEASE PERM-RELATED"/>
    <property type="match status" value="1"/>
</dbReference>
<gene>
    <name evidence="9" type="ORF">SAMN04488027_10554</name>
</gene>
<dbReference type="Pfam" id="PF01594">
    <property type="entry name" value="AI-2E_transport"/>
    <property type="match status" value="1"/>
</dbReference>
<feature type="transmembrane region" description="Helical" evidence="8">
    <location>
        <begin position="9"/>
        <end position="27"/>
    </location>
</feature>
<feature type="transmembrane region" description="Helical" evidence="8">
    <location>
        <begin position="266"/>
        <end position="284"/>
    </location>
</feature>
<keyword evidence="3" id="KW-0813">Transport</keyword>
<dbReference type="OrthoDB" id="9793390at2"/>
<dbReference type="RefSeq" id="WP_093367050.1">
    <property type="nucleotide sequence ID" value="NZ_FNCW01000005.1"/>
</dbReference>
<feature type="transmembrane region" description="Helical" evidence="8">
    <location>
        <begin position="201"/>
        <end position="222"/>
    </location>
</feature>
<keyword evidence="7 8" id="KW-0472">Membrane</keyword>
<dbReference type="AlphaFoldDB" id="A0A1G7W803"/>
<keyword evidence="5 8" id="KW-0812">Transmembrane</keyword>
<accession>A0A1G7W803</accession>
<evidence type="ECO:0000256" key="8">
    <source>
        <dbReference type="SAM" id="Phobius"/>
    </source>
</evidence>
<dbReference type="InterPro" id="IPR002549">
    <property type="entry name" value="AI-2E-like"/>
</dbReference>
<feature type="transmembrane region" description="Helical" evidence="8">
    <location>
        <begin position="33"/>
        <end position="50"/>
    </location>
</feature>
<feature type="transmembrane region" description="Helical" evidence="8">
    <location>
        <begin position="228"/>
        <end position="254"/>
    </location>
</feature>
<comment type="similarity">
    <text evidence="2">Belongs to the autoinducer-2 exporter (AI-2E) (TC 2.A.86) family.</text>
</comment>
<evidence type="ECO:0000256" key="5">
    <source>
        <dbReference type="ARBA" id="ARBA00022692"/>
    </source>
</evidence>
<keyword evidence="6 8" id="KW-1133">Transmembrane helix</keyword>
<sequence>MARSKLQKINSVLLFSFLVIIGLYYGAAFLIPLTFGVFFTTLMIPICNFLENKLNLGRIIASFLSTFILFILIGGLFFLLFSQLNLFINDLLERKGDVFGFVDTVRQQIVDSTGFTLKQQNEMFNERLYGMLKQAQTHLSNVFSEFINILVSFLLTLIYVFLFLINRKKFHSFLMKYVSEEKKQNTKQILDKAKNVANRYLWGRIQVMFVLGIMYAITFLAYDLEYTALLLIFGVLITIIPYIGPFLSGLLPILFMLVMSQNSTEILSFTILIIIIQLIESYVLEPLLIGSEVKQSPLFIIIAIVLGGAIWGFAGLVLFVPLFGVMKIIFDHTPELKPAGFLIGYEESGAKLEFLSHWKNKIMGRGKRNEGRES</sequence>
<keyword evidence="4" id="KW-1003">Cell membrane</keyword>